<gene>
    <name evidence="1" type="ORF">PSTG_08514</name>
</gene>
<keyword evidence="2" id="KW-1185">Reference proteome</keyword>
<evidence type="ECO:0000313" key="1">
    <source>
        <dbReference type="EMBL" id="KNE98244.1"/>
    </source>
</evidence>
<sequence>MAQFKEAIQASQCGGGVEQFARRLSIIDAFAVHYDISTQPRSGKKLMPGQDNDMLEVARMDTPDGYDSVQPLEPEKEPSRVFLMEEMIHEMTSLLSPEDPFYHLSNHSPPRPFATFLPALGLFPD</sequence>
<protein>
    <submittedName>
        <fullName evidence="1">Uncharacterized protein</fullName>
    </submittedName>
</protein>
<comment type="caution">
    <text evidence="1">The sequence shown here is derived from an EMBL/GenBank/DDBJ whole genome shotgun (WGS) entry which is preliminary data.</text>
</comment>
<proteinExistence type="predicted"/>
<evidence type="ECO:0000313" key="2">
    <source>
        <dbReference type="Proteomes" id="UP000054564"/>
    </source>
</evidence>
<accession>A0A0L0VGU5</accession>
<name>A0A0L0VGU5_9BASI</name>
<reference evidence="2" key="1">
    <citation type="submission" date="2014-03" db="EMBL/GenBank/DDBJ databases">
        <title>The Genome Sequence of Puccinia striiformis f. sp. tritici PST-78.</title>
        <authorList>
            <consortium name="The Broad Institute Genome Sequencing Platform"/>
            <person name="Cuomo C."/>
            <person name="Hulbert S."/>
            <person name="Chen X."/>
            <person name="Walker B."/>
            <person name="Young S.K."/>
            <person name="Zeng Q."/>
            <person name="Gargeya S."/>
            <person name="Fitzgerald M."/>
            <person name="Haas B."/>
            <person name="Abouelleil A."/>
            <person name="Alvarado L."/>
            <person name="Arachchi H.M."/>
            <person name="Berlin A.M."/>
            <person name="Chapman S.B."/>
            <person name="Goldberg J."/>
            <person name="Griggs A."/>
            <person name="Gujja S."/>
            <person name="Hansen M."/>
            <person name="Howarth C."/>
            <person name="Imamovic A."/>
            <person name="Larimer J."/>
            <person name="McCowan C."/>
            <person name="Montmayeur A."/>
            <person name="Murphy C."/>
            <person name="Neiman D."/>
            <person name="Pearson M."/>
            <person name="Priest M."/>
            <person name="Roberts A."/>
            <person name="Saif S."/>
            <person name="Shea T."/>
            <person name="Sisk P."/>
            <person name="Sykes S."/>
            <person name="Wortman J."/>
            <person name="Nusbaum C."/>
            <person name="Birren B."/>
        </authorList>
    </citation>
    <scope>NUCLEOTIDE SEQUENCE [LARGE SCALE GENOMIC DNA]</scope>
    <source>
        <strain evidence="2">race PST-78</strain>
    </source>
</reference>
<dbReference type="EMBL" id="AJIL01000059">
    <property type="protein sequence ID" value="KNE98244.1"/>
    <property type="molecule type" value="Genomic_DNA"/>
</dbReference>
<dbReference type="AlphaFoldDB" id="A0A0L0VGU5"/>
<dbReference type="Proteomes" id="UP000054564">
    <property type="component" value="Unassembled WGS sequence"/>
</dbReference>
<organism evidence="1 2">
    <name type="scientific">Puccinia striiformis f. sp. tritici PST-78</name>
    <dbReference type="NCBI Taxonomy" id="1165861"/>
    <lineage>
        <taxon>Eukaryota</taxon>
        <taxon>Fungi</taxon>
        <taxon>Dikarya</taxon>
        <taxon>Basidiomycota</taxon>
        <taxon>Pucciniomycotina</taxon>
        <taxon>Pucciniomycetes</taxon>
        <taxon>Pucciniales</taxon>
        <taxon>Pucciniaceae</taxon>
        <taxon>Puccinia</taxon>
    </lineage>
</organism>